<feature type="compositionally biased region" description="Basic residues" evidence="1">
    <location>
        <begin position="72"/>
        <end position="81"/>
    </location>
</feature>
<name>A0AAV7IE25_COTGL</name>
<dbReference type="Proteomes" id="UP000826195">
    <property type="component" value="Unassembled WGS sequence"/>
</dbReference>
<comment type="caution">
    <text evidence="2">The sequence shown here is derived from an EMBL/GenBank/DDBJ whole genome shotgun (WGS) entry which is preliminary data.</text>
</comment>
<protein>
    <submittedName>
        <fullName evidence="2">Uncharacterized protein</fullName>
    </submittedName>
</protein>
<sequence length="127" mass="14974">MRISRYGSTNTVERGTIIGVYCPRRRLGALMQHLKLTQRRVTHSAHLIRCVLKYELSQRDSTRLQPSDEKHCRRRRMRRPGKHNERSQSDKLELDAEHNAGRILDPFLAPKYTDSKEFSHDPDHEDL</sequence>
<keyword evidence="3" id="KW-1185">Reference proteome</keyword>
<feature type="region of interest" description="Disordered" evidence="1">
    <location>
        <begin position="59"/>
        <end position="127"/>
    </location>
</feature>
<feature type="compositionally biased region" description="Basic and acidic residues" evidence="1">
    <location>
        <begin position="113"/>
        <end position="127"/>
    </location>
</feature>
<dbReference type="EMBL" id="JAHXZJ010001864">
    <property type="protein sequence ID" value="KAH0549512.1"/>
    <property type="molecule type" value="Genomic_DNA"/>
</dbReference>
<evidence type="ECO:0000313" key="2">
    <source>
        <dbReference type="EMBL" id="KAH0549512.1"/>
    </source>
</evidence>
<feature type="compositionally biased region" description="Basic and acidic residues" evidence="1">
    <location>
        <begin position="82"/>
        <end position="100"/>
    </location>
</feature>
<organism evidence="2 3">
    <name type="scientific">Cotesia glomerata</name>
    <name type="common">Lepidopteran parasitic wasp</name>
    <name type="synonym">Apanteles glomeratus</name>
    <dbReference type="NCBI Taxonomy" id="32391"/>
    <lineage>
        <taxon>Eukaryota</taxon>
        <taxon>Metazoa</taxon>
        <taxon>Ecdysozoa</taxon>
        <taxon>Arthropoda</taxon>
        <taxon>Hexapoda</taxon>
        <taxon>Insecta</taxon>
        <taxon>Pterygota</taxon>
        <taxon>Neoptera</taxon>
        <taxon>Endopterygota</taxon>
        <taxon>Hymenoptera</taxon>
        <taxon>Apocrita</taxon>
        <taxon>Ichneumonoidea</taxon>
        <taxon>Braconidae</taxon>
        <taxon>Microgastrinae</taxon>
        <taxon>Cotesia</taxon>
    </lineage>
</organism>
<evidence type="ECO:0000313" key="3">
    <source>
        <dbReference type="Proteomes" id="UP000826195"/>
    </source>
</evidence>
<dbReference type="AlphaFoldDB" id="A0AAV7IE25"/>
<feature type="compositionally biased region" description="Basic and acidic residues" evidence="1">
    <location>
        <begin position="59"/>
        <end position="71"/>
    </location>
</feature>
<reference evidence="2 3" key="1">
    <citation type="journal article" date="2021" name="J. Hered.">
        <title>A chromosome-level genome assembly of the parasitoid wasp, Cotesia glomerata (Hymenoptera: Braconidae).</title>
        <authorList>
            <person name="Pinto B.J."/>
            <person name="Weis J.J."/>
            <person name="Gamble T."/>
            <person name="Ode P.J."/>
            <person name="Paul R."/>
            <person name="Zaspel J.M."/>
        </authorList>
    </citation>
    <scope>NUCLEOTIDE SEQUENCE [LARGE SCALE GENOMIC DNA]</scope>
    <source>
        <strain evidence="2">CgM1</strain>
    </source>
</reference>
<evidence type="ECO:0000256" key="1">
    <source>
        <dbReference type="SAM" id="MobiDB-lite"/>
    </source>
</evidence>
<accession>A0AAV7IE25</accession>
<gene>
    <name evidence="2" type="ORF">KQX54_009898</name>
</gene>
<proteinExistence type="predicted"/>